<feature type="region of interest" description="Disordered" evidence="7">
    <location>
        <begin position="1"/>
        <end position="20"/>
    </location>
</feature>
<dbReference type="PANTHER" id="PTHR10010:SF46">
    <property type="entry name" value="SODIUM-DEPENDENT PHOSPHATE TRANSPORT PROTEIN 2B"/>
    <property type="match status" value="1"/>
</dbReference>
<feature type="transmembrane region" description="Helical" evidence="8">
    <location>
        <begin position="462"/>
        <end position="483"/>
    </location>
</feature>
<comment type="caution">
    <text evidence="9">The sequence shown here is derived from an EMBL/GenBank/DDBJ whole genome shotgun (WGS) entry which is preliminary data.</text>
</comment>
<sequence>MTTDMDYPDPESQMGKENKGYEVDIDEKTIHEYCNGTTDVAKLKEQEAMGTQGYDVSKDVEIPMEEDSETQEQAEEEDPWNIVPLFRKKKVTPWNELTSGGKVKRILWDWIIVSLFKLIALLGLLYTFVCSLQVMSSAFQLLGGKAAGDALSQNEILNNPVCGLMIGVLVTVLVQSSSTSTSIIVSMVGAKVLTVPQAIPMVMGANIGTSVTNTIVALTQAKDRDEFRRAFGGATVHDMFNWLAVLILLPLEVVAGYLEWLSRSLLSLFHVEPNENVDVDFLDAITKPVTQRIVQIDKGAITDIALNQTSSEDVSLLKRCAANETGSHCNHLFAYSDLSDAAVGTILLLGSLLTLCICLILLVKLLQWMLSGSLSGIIRKAINADFPGPFSFLTGYLAILVGAVVTFLVQSSSVFTSAITPLVGMGLITIDRMYPLTLGSNIGTTGTSILAAFSQVDNFDLSLQIALCHLFFNITGIIIWYPIPFLRKVPIHIAKGLGNNTAKYRWFAIFYLLFAFFLLPGVVFGLTLAGTVVFLSVAVPSFVLFAVIVLINILQVKAPRALPKVLRDWTFLPKPLRSLQPYDEPMKRIGTCCSNCCHSCPCCDKTSSDTESQDSYDVEMATKK</sequence>
<feature type="transmembrane region" description="Helical" evidence="8">
    <location>
        <begin position="504"/>
        <end position="526"/>
    </location>
</feature>
<reference evidence="9" key="1">
    <citation type="submission" date="2021-10" db="EMBL/GenBank/DDBJ databases">
        <title>Tropical sea cucumber genome reveals ecological adaptation and Cuvierian tubules defense mechanism.</title>
        <authorList>
            <person name="Chen T."/>
        </authorList>
    </citation>
    <scope>NUCLEOTIDE SEQUENCE</scope>
    <source>
        <strain evidence="9">Nanhai2018</strain>
        <tissue evidence="9">Muscle</tissue>
    </source>
</reference>
<dbReference type="GO" id="GO:0044341">
    <property type="term" value="P:sodium-dependent phosphate transport"/>
    <property type="evidence" value="ECO:0007669"/>
    <property type="project" value="InterPro"/>
</dbReference>
<keyword evidence="5 8" id="KW-1133">Transmembrane helix</keyword>
<evidence type="ECO:0000256" key="1">
    <source>
        <dbReference type="ARBA" id="ARBA00004424"/>
    </source>
</evidence>
<accession>A0A9Q1H854</accession>
<evidence type="ECO:0000313" key="9">
    <source>
        <dbReference type="EMBL" id="KAJ8036075.1"/>
    </source>
</evidence>
<evidence type="ECO:0000256" key="2">
    <source>
        <dbReference type="ARBA" id="ARBA00005808"/>
    </source>
</evidence>
<dbReference type="PANTHER" id="PTHR10010">
    <property type="entry name" value="SOLUTE CARRIER FAMILY 34 SODIUM PHOSPHATE , MEMBER 2-RELATED"/>
    <property type="match status" value="1"/>
</dbReference>
<dbReference type="NCBIfam" id="TIGR01013">
    <property type="entry name" value="2a58"/>
    <property type="match status" value="1"/>
</dbReference>
<dbReference type="AlphaFoldDB" id="A0A9Q1H854"/>
<comment type="subcellular location">
    <subcellularLocation>
        <location evidence="1">Apical cell membrane</location>
        <topology evidence="1">Multi-pass membrane protein</topology>
    </subcellularLocation>
</comment>
<dbReference type="NCBIfam" id="NF037997">
    <property type="entry name" value="Na_Pi_symport"/>
    <property type="match status" value="1"/>
</dbReference>
<protein>
    <submittedName>
        <fullName evidence="9">Sodium-dependent phosphate transport protein 2A</fullName>
    </submittedName>
</protein>
<comment type="similarity">
    <text evidence="2">Belongs to the SLC34A transporter family.</text>
</comment>
<name>A0A9Q1H854_HOLLE</name>
<dbReference type="InterPro" id="IPR003841">
    <property type="entry name" value="Na/Pi_transpt"/>
</dbReference>
<evidence type="ECO:0000256" key="3">
    <source>
        <dbReference type="ARBA" id="ARBA00022475"/>
    </source>
</evidence>
<keyword evidence="4 8" id="KW-0812">Transmembrane</keyword>
<feature type="transmembrane region" description="Helical" evidence="8">
    <location>
        <begin position="532"/>
        <end position="554"/>
    </location>
</feature>
<gene>
    <name evidence="9" type="ORF">HOLleu_19941</name>
</gene>
<feature type="transmembrane region" description="Helical" evidence="8">
    <location>
        <begin position="239"/>
        <end position="258"/>
    </location>
</feature>
<dbReference type="Pfam" id="PF02690">
    <property type="entry name" value="Na_Pi_cotrans"/>
    <property type="match status" value="2"/>
</dbReference>
<evidence type="ECO:0000313" key="10">
    <source>
        <dbReference type="Proteomes" id="UP001152320"/>
    </source>
</evidence>
<feature type="transmembrane region" description="Helical" evidence="8">
    <location>
        <begin position="386"/>
        <end position="408"/>
    </location>
</feature>
<keyword evidence="6 8" id="KW-0472">Membrane</keyword>
<evidence type="ECO:0000256" key="4">
    <source>
        <dbReference type="ARBA" id="ARBA00022692"/>
    </source>
</evidence>
<evidence type="ECO:0000256" key="6">
    <source>
        <dbReference type="ARBA" id="ARBA00023136"/>
    </source>
</evidence>
<dbReference type="GO" id="GO:0005436">
    <property type="term" value="F:sodium:phosphate symporter activity"/>
    <property type="evidence" value="ECO:0007669"/>
    <property type="project" value="InterPro"/>
</dbReference>
<dbReference type="OrthoDB" id="76259at2759"/>
<keyword evidence="3" id="KW-1003">Cell membrane</keyword>
<dbReference type="GO" id="GO:0016324">
    <property type="term" value="C:apical plasma membrane"/>
    <property type="evidence" value="ECO:0007669"/>
    <property type="project" value="UniProtKB-SubCell"/>
</dbReference>
<feature type="transmembrane region" description="Helical" evidence="8">
    <location>
        <begin position="341"/>
        <end position="366"/>
    </location>
</feature>
<evidence type="ECO:0000256" key="7">
    <source>
        <dbReference type="SAM" id="MobiDB-lite"/>
    </source>
</evidence>
<evidence type="ECO:0000256" key="8">
    <source>
        <dbReference type="SAM" id="Phobius"/>
    </source>
</evidence>
<evidence type="ECO:0000256" key="5">
    <source>
        <dbReference type="ARBA" id="ARBA00022989"/>
    </source>
</evidence>
<dbReference type="Proteomes" id="UP001152320">
    <property type="component" value="Chromosome 9"/>
</dbReference>
<proteinExistence type="inferred from homology"/>
<dbReference type="EMBL" id="JAIZAY010000009">
    <property type="protein sequence ID" value="KAJ8036075.1"/>
    <property type="molecule type" value="Genomic_DNA"/>
</dbReference>
<keyword evidence="10" id="KW-1185">Reference proteome</keyword>
<feature type="transmembrane region" description="Helical" evidence="8">
    <location>
        <begin position="110"/>
        <end position="135"/>
    </location>
</feature>
<organism evidence="9 10">
    <name type="scientific">Holothuria leucospilota</name>
    <name type="common">Black long sea cucumber</name>
    <name type="synonym">Mertensiothuria leucospilota</name>
    <dbReference type="NCBI Taxonomy" id="206669"/>
    <lineage>
        <taxon>Eukaryota</taxon>
        <taxon>Metazoa</taxon>
        <taxon>Echinodermata</taxon>
        <taxon>Eleutherozoa</taxon>
        <taxon>Echinozoa</taxon>
        <taxon>Holothuroidea</taxon>
        <taxon>Aspidochirotacea</taxon>
        <taxon>Aspidochirotida</taxon>
        <taxon>Holothuriidae</taxon>
        <taxon>Holothuria</taxon>
    </lineage>
</organism>
<feature type="transmembrane region" description="Helical" evidence="8">
    <location>
        <begin position="198"/>
        <end position="218"/>
    </location>
</feature>